<dbReference type="PANTHER" id="PTHR30151:SF16">
    <property type="entry name" value="ABC TRANSPORTER PERMEASE PROTEIN"/>
    <property type="match status" value="1"/>
</dbReference>
<dbReference type="Proteomes" id="UP000614200">
    <property type="component" value="Unassembled WGS sequence"/>
</dbReference>
<dbReference type="RefSeq" id="WP_194703502.1">
    <property type="nucleotide sequence ID" value="NZ_JADKNH010000014.1"/>
</dbReference>
<keyword evidence="2" id="KW-0813">Transport</keyword>
<keyword evidence="5 7" id="KW-1133">Transmembrane helix</keyword>
<evidence type="ECO:0000313" key="10">
    <source>
        <dbReference type="Proteomes" id="UP000614200"/>
    </source>
</evidence>
<dbReference type="SUPFAM" id="SSF161098">
    <property type="entry name" value="MetI-like"/>
    <property type="match status" value="1"/>
</dbReference>
<evidence type="ECO:0000259" key="8">
    <source>
        <dbReference type="Pfam" id="PF00528"/>
    </source>
</evidence>
<keyword evidence="10" id="KW-1185">Reference proteome</keyword>
<evidence type="ECO:0000313" key="9">
    <source>
        <dbReference type="EMBL" id="MBF4695264.1"/>
    </source>
</evidence>
<evidence type="ECO:0000256" key="4">
    <source>
        <dbReference type="ARBA" id="ARBA00022692"/>
    </source>
</evidence>
<evidence type="ECO:0000256" key="2">
    <source>
        <dbReference type="ARBA" id="ARBA00022448"/>
    </source>
</evidence>
<feature type="transmembrane region" description="Helical" evidence="7">
    <location>
        <begin position="194"/>
        <end position="215"/>
    </location>
</feature>
<dbReference type="Gene3D" id="1.10.3720.10">
    <property type="entry name" value="MetI-like"/>
    <property type="match status" value="1"/>
</dbReference>
<feature type="transmembrane region" description="Helical" evidence="7">
    <location>
        <begin position="227"/>
        <end position="246"/>
    </location>
</feature>
<dbReference type="EMBL" id="JADKNH010000014">
    <property type="protein sequence ID" value="MBF4695264.1"/>
    <property type="molecule type" value="Genomic_DNA"/>
</dbReference>
<feature type="transmembrane region" description="Helical" evidence="7">
    <location>
        <begin position="98"/>
        <end position="119"/>
    </location>
</feature>
<feature type="transmembrane region" description="Helical" evidence="7">
    <location>
        <begin position="57"/>
        <end position="86"/>
    </location>
</feature>
<protein>
    <recommendedName>
        <fullName evidence="8">ABC transmembrane type-1 domain-containing protein</fullName>
    </recommendedName>
</protein>
<evidence type="ECO:0000256" key="7">
    <source>
        <dbReference type="SAM" id="Phobius"/>
    </source>
</evidence>
<comment type="subcellular location">
    <subcellularLocation>
        <location evidence="1">Cell membrane</location>
        <topology evidence="1">Multi-pass membrane protein</topology>
    </subcellularLocation>
</comment>
<keyword evidence="4 7" id="KW-0812">Transmembrane</keyword>
<dbReference type="PANTHER" id="PTHR30151">
    <property type="entry name" value="ALKANE SULFONATE ABC TRANSPORTER-RELATED, MEMBRANE SUBUNIT"/>
    <property type="match status" value="1"/>
</dbReference>
<proteinExistence type="predicted"/>
<accession>A0ABR9ZXS9</accession>
<reference evidence="9 10" key="1">
    <citation type="submission" date="2020-11" db="EMBL/GenBank/DDBJ databases">
        <title>Fusibacter basophilias sp. nov.</title>
        <authorList>
            <person name="Qiu D."/>
        </authorList>
    </citation>
    <scope>NUCLEOTIDE SEQUENCE [LARGE SCALE GENOMIC DNA]</scope>
    <source>
        <strain evidence="9 10">Q10-2</strain>
    </source>
</reference>
<dbReference type="InterPro" id="IPR035906">
    <property type="entry name" value="MetI-like_sf"/>
</dbReference>
<dbReference type="InterPro" id="IPR000515">
    <property type="entry name" value="MetI-like"/>
</dbReference>
<name>A0ABR9ZXS9_9FIRM</name>
<evidence type="ECO:0000256" key="6">
    <source>
        <dbReference type="ARBA" id="ARBA00023136"/>
    </source>
</evidence>
<organism evidence="9 10">
    <name type="scientific">Fusibacter ferrireducens</name>
    <dbReference type="NCBI Taxonomy" id="2785058"/>
    <lineage>
        <taxon>Bacteria</taxon>
        <taxon>Bacillati</taxon>
        <taxon>Bacillota</taxon>
        <taxon>Clostridia</taxon>
        <taxon>Eubacteriales</taxon>
        <taxon>Eubacteriales Family XII. Incertae Sedis</taxon>
        <taxon>Fusibacter</taxon>
    </lineage>
</organism>
<comment type="caution">
    <text evidence="9">The sequence shown here is derived from an EMBL/GenBank/DDBJ whole genome shotgun (WGS) entry which is preliminary data.</text>
</comment>
<evidence type="ECO:0000256" key="3">
    <source>
        <dbReference type="ARBA" id="ARBA00022475"/>
    </source>
</evidence>
<dbReference type="Pfam" id="PF00528">
    <property type="entry name" value="BPD_transp_1"/>
    <property type="match status" value="1"/>
</dbReference>
<keyword evidence="3" id="KW-1003">Cell membrane</keyword>
<feature type="domain" description="ABC transmembrane type-1" evidence="8">
    <location>
        <begin position="80"/>
        <end position="244"/>
    </location>
</feature>
<evidence type="ECO:0000256" key="1">
    <source>
        <dbReference type="ARBA" id="ARBA00004651"/>
    </source>
</evidence>
<sequence>MALNTGTKKGGQIKIKILLLLLICLIWEMVARSHLYPEALFPTIEAIFINLIHNDSVFTAIFFSLFQAVMALCASTVCVLGMLVLSKRFTICHELFDLLYTLLSPIPSVAILPLVILWFGLSPNAIFFLMLHATIWPLWIQLELCQKRLTSQFYELENAYPIPLSKRLYKIYFLGSVPDLIVGLQNGFNRGWRAIISIEMIFGLVGTHMGIGWFIYEKRMLMDTVSVYGGILGIMLCGILIDQLLFNTLKKHLSVRWGIDKL</sequence>
<keyword evidence="6 7" id="KW-0472">Membrane</keyword>
<gene>
    <name evidence="9" type="ORF">ISU02_19395</name>
</gene>
<evidence type="ECO:0000256" key="5">
    <source>
        <dbReference type="ARBA" id="ARBA00022989"/>
    </source>
</evidence>